<reference evidence="1" key="1">
    <citation type="submission" date="2021-05" db="EMBL/GenBank/DDBJ databases">
        <authorList>
            <person name="Pietrasiak N."/>
            <person name="Ward R."/>
            <person name="Stajich J.E."/>
            <person name="Kurbessoian T."/>
        </authorList>
    </citation>
    <scope>NUCLEOTIDE SEQUENCE</scope>
    <source>
        <strain evidence="1">GSE-NOS-MK-12-04C</strain>
    </source>
</reference>
<protein>
    <submittedName>
        <fullName evidence="1">PIN domain-containing protein</fullName>
    </submittedName>
</protein>
<proteinExistence type="predicted"/>
<dbReference type="InterPro" id="IPR029060">
    <property type="entry name" value="PIN-like_dom_sf"/>
</dbReference>
<reference evidence="1" key="2">
    <citation type="journal article" date="2022" name="Microbiol. Resour. Announc.">
        <title>Metagenome Sequencing to Explore Phylogenomics of Terrestrial Cyanobacteria.</title>
        <authorList>
            <person name="Ward R.D."/>
            <person name="Stajich J.E."/>
            <person name="Johansen J.R."/>
            <person name="Huntemann M."/>
            <person name="Clum A."/>
            <person name="Foster B."/>
            <person name="Foster B."/>
            <person name="Roux S."/>
            <person name="Palaniappan K."/>
            <person name="Varghese N."/>
            <person name="Mukherjee S."/>
            <person name="Reddy T.B.K."/>
            <person name="Daum C."/>
            <person name="Copeland A."/>
            <person name="Chen I.A."/>
            <person name="Ivanova N.N."/>
            <person name="Kyrpides N.C."/>
            <person name="Shapiro N."/>
            <person name="Eloe-Fadrosh E.A."/>
            <person name="Pietrasiak N."/>
        </authorList>
    </citation>
    <scope>NUCLEOTIDE SEQUENCE</scope>
    <source>
        <strain evidence="1">GSE-NOS-MK-12-04C</strain>
    </source>
</reference>
<dbReference type="Proteomes" id="UP000729701">
    <property type="component" value="Unassembled WGS sequence"/>
</dbReference>
<accession>A0A951QKD5</accession>
<gene>
    <name evidence="1" type="ORF">KME60_07575</name>
</gene>
<dbReference type="Gene3D" id="3.40.50.1010">
    <property type="entry name" value="5'-nuclease"/>
    <property type="match status" value="1"/>
</dbReference>
<evidence type="ECO:0000313" key="2">
    <source>
        <dbReference type="Proteomes" id="UP000729701"/>
    </source>
</evidence>
<comment type="caution">
    <text evidence="1">The sequence shown here is derived from an EMBL/GenBank/DDBJ whole genome shotgun (WGS) entry which is preliminary data.</text>
</comment>
<evidence type="ECO:0000313" key="1">
    <source>
        <dbReference type="EMBL" id="MBW4667293.1"/>
    </source>
</evidence>
<sequence length="134" mass="14777">MKITFIDSGVLVTAARGVGEESEKALEILADSNREFASSEFIKMEVLPKAIYNRKTAEAKFYESFFSAVTYWADDIEKVMQDGYNIGCQYGLAAMDGLHIAAALSIGAKEFLTTEKPTKPMFQVSGIQVISIFN</sequence>
<dbReference type="EMBL" id="JAHHGZ010000006">
    <property type="protein sequence ID" value="MBW4667293.1"/>
    <property type="molecule type" value="Genomic_DNA"/>
</dbReference>
<dbReference type="SUPFAM" id="SSF88723">
    <property type="entry name" value="PIN domain-like"/>
    <property type="match status" value="1"/>
</dbReference>
<dbReference type="AlphaFoldDB" id="A0A951QKD5"/>
<name>A0A951QKD5_9CYAN</name>
<organism evidence="1 2">
    <name type="scientific">Cyanomargarita calcarea GSE-NOS-MK-12-04C</name>
    <dbReference type="NCBI Taxonomy" id="2839659"/>
    <lineage>
        <taxon>Bacteria</taxon>
        <taxon>Bacillati</taxon>
        <taxon>Cyanobacteriota</taxon>
        <taxon>Cyanophyceae</taxon>
        <taxon>Nostocales</taxon>
        <taxon>Cyanomargaritaceae</taxon>
        <taxon>Cyanomargarita</taxon>
    </lineage>
</organism>